<name>X0X9I0_9ZZZZ</name>
<evidence type="ECO:0008006" key="2">
    <source>
        <dbReference type="Google" id="ProtNLM"/>
    </source>
</evidence>
<proteinExistence type="predicted"/>
<gene>
    <name evidence="1" type="ORF">S01H1_47446</name>
</gene>
<feature type="non-terminal residue" evidence="1">
    <location>
        <position position="262"/>
    </location>
</feature>
<accession>X0X9I0</accession>
<reference evidence="1" key="1">
    <citation type="journal article" date="2014" name="Front. Microbiol.">
        <title>High frequency of phylogenetically diverse reductive dehalogenase-homologous genes in deep subseafloor sedimentary metagenomes.</title>
        <authorList>
            <person name="Kawai M."/>
            <person name="Futagami T."/>
            <person name="Toyoda A."/>
            <person name="Takaki Y."/>
            <person name="Nishi S."/>
            <person name="Hori S."/>
            <person name="Arai W."/>
            <person name="Tsubouchi T."/>
            <person name="Morono Y."/>
            <person name="Uchiyama I."/>
            <person name="Ito T."/>
            <person name="Fujiyama A."/>
            <person name="Inagaki F."/>
            <person name="Takami H."/>
        </authorList>
    </citation>
    <scope>NUCLEOTIDE SEQUENCE</scope>
    <source>
        <strain evidence="1">Expedition CK06-06</strain>
    </source>
</reference>
<organism evidence="1">
    <name type="scientific">marine sediment metagenome</name>
    <dbReference type="NCBI Taxonomy" id="412755"/>
    <lineage>
        <taxon>unclassified sequences</taxon>
        <taxon>metagenomes</taxon>
        <taxon>ecological metagenomes</taxon>
    </lineage>
</organism>
<dbReference type="EMBL" id="BARS01030419">
    <property type="protein sequence ID" value="GAG21601.1"/>
    <property type="molecule type" value="Genomic_DNA"/>
</dbReference>
<sequence length="262" mass="26548">YTIYGDIWTLALGGQSIDGTTVIGATVTGIGTAAVTQPIFTECRIGAATIPPAIMTRCGVGSGSGTFTAGSAGQYVMHACYSLVPGSGAPAFVFTGLGPSTGINNRAWTGGATWTLDSDCTLSHEVLAGGGTTITTGGGDAEIRGTTRSLTVTLSAAETVQFVGVTGPITLSGNTTATVNLYGVSGSLTDTTAAAGATVTDETVNQVNINAEVVDVLKTDTSTLPAQGAPPLAPTLEQAITWLYKFLRNRTRQSATLLELYA</sequence>
<comment type="caution">
    <text evidence="1">The sequence shown here is derived from an EMBL/GenBank/DDBJ whole genome shotgun (WGS) entry which is preliminary data.</text>
</comment>
<protein>
    <recommendedName>
        <fullName evidence="2">MBG domain-containing protein</fullName>
    </recommendedName>
</protein>
<evidence type="ECO:0000313" key="1">
    <source>
        <dbReference type="EMBL" id="GAG21601.1"/>
    </source>
</evidence>
<dbReference type="AlphaFoldDB" id="X0X9I0"/>
<feature type="non-terminal residue" evidence="1">
    <location>
        <position position="1"/>
    </location>
</feature>